<keyword evidence="5 10" id="KW-0812">Transmembrane</keyword>
<dbReference type="PROSITE" id="PS50887">
    <property type="entry name" value="GGDEF"/>
    <property type="match status" value="1"/>
</dbReference>
<keyword evidence="11" id="KW-1185">Reference proteome</keyword>
<dbReference type="InterPro" id="IPR043128">
    <property type="entry name" value="Rev_trsase/Diguanyl_cyclase"/>
</dbReference>
<evidence type="ECO:0000259" key="9">
    <source>
        <dbReference type="PROSITE" id="PS50887"/>
    </source>
</evidence>
<dbReference type="Gene3D" id="3.30.450.20">
    <property type="entry name" value="PAS domain"/>
    <property type="match status" value="1"/>
</dbReference>
<organism evidence="10 11">
    <name type="scientific">Stenotrophomonas acidaminiphila</name>
    <dbReference type="NCBI Taxonomy" id="128780"/>
    <lineage>
        <taxon>Bacteria</taxon>
        <taxon>Pseudomonadati</taxon>
        <taxon>Pseudomonadota</taxon>
        <taxon>Gammaproteobacteria</taxon>
        <taxon>Lysobacterales</taxon>
        <taxon>Lysobacteraceae</taxon>
        <taxon>Stenotrophomonas</taxon>
    </lineage>
</organism>
<dbReference type="KEGG" id="sacz:AOT14_15550"/>
<dbReference type="FunFam" id="3.30.70.270:FF:000001">
    <property type="entry name" value="Diguanylate cyclase domain protein"/>
    <property type="match status" value="1"/>
</dbReference>
<evidence type="ECO:0000256" key="4">
    <source>
        <dbReference type="ARBA" id="ARBA00022475"/>
    </source>
</evidence>
<dbReference type="EC" id="2.7.7.65" evidence="3"/>
<evidence type="ECO:0000256" key="8">
    <source>
        <dbReference type="ARBA" id="ARBA00034247"/>
    </source>
</evidence>
<accession>A0A0S1AYZ2</accession>
<dbReference type="GO" id="GO:1902201">
    <property type="term" value="P:negative regulation of bacterial-type flagellum-dependent cell motility"/>
    <property type="evidence" value="ECO:0007669"/>
    <property type="project" value="TreeGrafter"/>
</dbReference>
<dbReference type="CDD" id="cd01949">
    <property type="entry name" value="GGDEF"/>
    <property type="match status" value="1"/>
</dbReference>
<dbReference type="NCBIfam" id="TIGR00254">
    <property type="entry name" value="GGDEF"/>
    <property type="match status" value="1"/>
</dbReference>
<dbReference type="OrthoDB" id="9803824at2"/>
<keyword evidence="6" id="KW-1133">Transmembrane helix</keyword>
<feature type="domain" description="GGDEF" evidence="9">
    <location>
        <begin position="384"/>
        <end position="514"/>
    </location>
</feature>
<dbReference type="Pfam" id="PF02743">
    <property type="entry name" value="dCache_1"/>
    <property type="match status" value="1"/>
</dbReference>
<dbReference type="InterPro" id="IPR033479">
    <property type="entry name" value="dCache_1"/>
</dbReference>
<dbReference type="SMART" id="SM00267">
    <property type="entry name" value="GGDEF"/>
    <property type="match status" value="1"/>
</dbReference>
<dbReference type="PANTHER" id="PTHR45138">
    <property type="entry name" value="REGULATORY COMPONENTS OF SENSORY TRANSDUCTION SYSTEM"/>
    <property type="match status" value="1"/>
</dbReference>
<dbReference type="AlphaFoldDB" id="A0A0S1AYZ2"/>
<sequence>MDLRKLILALALLGAFIPFAKTLHASYQVQRQQLLDSTLESNLAYATKLAKSTDDFVQSAQLQLDYTAQLLVDEMDDPARLDTEAARLRLTSKSFNSIVIFDNTGKVLATSPETLQLQGKVLASAAVRESIRSRQPLISRPYLSAAGNFIVLMVSPIRDPRGGFLGAIGGAIHLQKENILDRLLGQHFYHDGSYLYVVDSEGRIIYHPDLSRIGKVVAGNQAVADVTRGGSGTASIVNSKGKVMLAGYAPVAATGWGVIAQRPRDVTLAPLTSLMRTVFVKTLPLALVTVLLLWWCARIIAHPLRMLAYGARNMDQPGTSQRIRSVRSWYFESRELKKAMLLGIGLFQKSISKLREDVNTDPLTGLGNRRHLQARVQELQERATPFAVVSLDIDHFKRVNDTWGHDVGDLVLKQLAMHMQDISRVDDAPCRVGGEEFVLLLPGASVASAAQVAERLRLQIERANMAPVDRVTVSLGVSAWPESSQDIATVFKTADEMLYVAKRGGRNRVEIYTPPA</sequence>
<dbReference type="SUPFAM" id="SSF103190">
    <property type="entry name" value="Sensory domain-like"/>
    <property type="match status" value="2"/>
</dbReference>
<dbReference type="PATRIC" id="fig|128780.6.peg.1561"/>
<dbReference type="CDD" id="cd12914">
    <property type="entry name" value="PDC1_DGC_like"/>
    <property type="match status" value="1"/>
</dbReference>
<keyword evidence="4" id="KW-1003">Cell membrane</keyword>
<dbReference type="GO" id="GO:0005886">
    <property type="term" value="C:plasma membrane"/>
    <property type="evidence" value="ECO:0007669"/>
    <property type="project" value="UniProtKB-SubCell"/>
</dbReference>
<dbReference type="InterPro" id="IPR029151">
    <property type="entry name" value="Sensor-like_sf"/>
</dbReference>
<dbReference type="Pfam" id="PF00990">
    <property type="entry name" value="GGDEF"/>
    <property type="match status" value="1"/>
</dbReference>
<reference evidence="10 11" key="1">
    <citation type="journal article" date="2015" name="Genome Announc.">
        <title>Complete Genome Sequencing of Stenotrophomonas acidaminiphila ZAC14D2_NAIMI4_2, a Multidrug-Resistant Strain Isolated from Sediments of a Polluted River in Mexico, Uncovers New Antibiotic Resistance Genes and a Novel Class-II Lasso Peptide Biosynthesis Gene Cluster.</title>
        <authorList>
            <person name="Vinuesa P."/>
            <person name="Ochoa-Sanchez L.E."/>
        </authorList>
    </citation>
    <scope>NUCLEOTIDE SEQUENCE [LARGE SCALE GENOMIC DNA]</scope>
    <source>
        <strain evidence="10 11">ZAC14D2_NAIMI4_2</strain>
    </source>
</reference>
<name>A0A0S1AYZ2_9GAMM</name>
<evidence type="ECO:0000256" key="2">
    <source>
        <dbReference type="ARBA" id="ARBA00004651"/>
    </source>
</evidence>
<comment type="catalytic activity">
    <reaction evidence="8">
        <text>2 GTP = 3',3'-c-di-GMP + 2 diphosphate</text>
        <dbReference type="Rhea" id="RHEA:24898"/>
        <dbReference type="ChEBI" id="CHEBI:33019"/>
        <dbReference type="ChEBI" id="CHEBI:37565"/>
        <dbReference type="ChEBI" id="CHEBI:58805"/>
        <dbReference type="EC" id="2.7.7.65"/>
    </reaction>
</comment>
<evidence type="ECO:0000313" key="10">
    <source>
        <dbReference type="EMBL" id="ALJ27947.1"/>
    </source>
</evidence>
<keyword evidence="7" id="KW-0472">Membrane</keyword>
<dbReference type="InterPro" id="IPR000160">
    <property type="entry name" value="GGDEF_dom"/>
</dbReference>
<proteinExistence type="predicted"/>
<gene>
    <name evidence="10" type="ORF">AOT14_15550</name>
</gene>
<evidence type="ECO:0000313" key="11">
    <source>
        <dbReference type="Proteomes" id="UP000061010"/>
    </source>
</evidence>
<dbReference type="SUPFAM" id="SSF55073">
    <property type="entry name" value="Nucleotide cyclase"/>
    <property type="match status" value="1"/>
</dbReference>
<dbReference type="InterPro" id="IPR050469">
    <property type="entry name" value="Diguanylate_Cyclase"/>
</dbReference>
<evidence type="ECO:0000256" key="6">
    <source>
        <dbReference type="ARBA" id="ARBA00022989"/>
    </source>
</evidence>
<protein>
    <recommendedName>
        <fullName evidence="3">diguanylate cyclase</fullName>
        <ecNumber evidence="3">2.7.7.65</ecNumber>
    </recommendedName>
</protein>
<evidence type="ECO:0000256" key="7">
    <source>
        <dbReference type="ARBA" id="ARBA00023136"/>
    </source>
</evidence>
<dbReference type="GO" id="GO:0052621">
    <property type="term" value="F:diguanylate cyclase activity"/>
    <property type="evidence" value="ECO:0007669"/>
    <property type="project" value="UniProtKB-EC"/>
</dbReference>
<dbReference type="InterPro" id="IPR029787">
    <property type="entry name" value="Nucleotide_cyclase"/>
</dbReference>
<comment type="cofactor">
    <cofactor evidence="1">
        <name>Mg(2+)</name>
        <dbReference type="ChEBI" id="CHEBI:18420"/>
    </cofactor>
</comment>
<dbReference type="PANTHER" id="PTHR45138:SF9">
    <property type="entry name" value="DIGUANYLATE CYCLASE DGCM-RELATED"/>
    <property type="match status" value="1"/>
</dbReference>
<dbReference type="EMBL" id="CP012900">
    <property type="protein sequence ID" value="ALJ27947.1"/>
    <property type="molecule type" value="Genomic_DNA"/>
</dbReference>
<evidence type="ECO:0000256" key="1">
    <source>
        <dbReference type="ARBA" id="ARBA00001946"/>
    </source>
</evidence>
<dbReference type="GO" id="GO:0043709">
    <property type="term" value="P:cell adhesion involved in single-species biofilm formation"/>
    <property type="evidence" value="ECO:0007669"/>
    <property type="project" value="TreeGrafter"/>
</dbReference>
<dbReference type="CDD" id="cd12912">
    <property type="entry name" value="PDC2_MCP_like"/>
    <property type="match status" value="1"/>
</dbReference>
<evidence type="ECO:0000256" key="3">
    <source>
        <dbReference type="ARBA" id="ARBA00012528"/>
    </source>
</evidence>
<dbReference type="Proteomes" id="UP000061010">
    <property type="component" value="Chromosome"/>
</dbReference>
<comment type="subcellular location">
    <subcellularLocation>
        <location evidence="2">Cell membrane</location>
        <topology evidence="2">Multi-pass membrane protein</topology>
    </subcellularLocation>
</comment>
<evidence type="ECO:0000256" key="5">
    <source>
        <dbReference type="ARBA" id="ARBA00022692"/>
    </source>
</evidence>
<dbReference type="Gene3D" id="3.30.70.270">
    <property type="match status" value="1"/>
</dbReference>